<dbReference type="Gene3D" id="4.10.830.40">
    <property type="match status" value="1"/>
</dbReference>
<keyword evidence="1" id="KW-0479">Metal-binding</keyword>
<keyword evidence="8" id="KW-1185">Reference proteome</keyword>
<dbReference type="Proteomes" id="UP000727407">
    <property type="component" value="Unassembled WGS sequence"/>
</dbReference>
<evidence type="ECO:0000313" key="8">
    <source>
        <dbReference type="Proteomes" id="UP000727407"/>
    </source>
</evidence>
<protein>
    <submittedName>
        <fullName evidence="7">E3 ubiquitin/ISG15 ligase TRIM25-like isoform X1</fullName>
    </submittedName>
</protein>
<evidence type="ECO:0000256" key="3">
    <source>
        <dbReference type="ARBA" id="ARBA00022833"/>
    </source>
</evidence>
<keyword evidence="3" id="KW-0862">Zinc</keyword>
<accession>A0A8J4XD85</accession>
<keyword evidence="2 4" id="KW-0863">Zinc-finger</keyword>
<dbReference type="SMART" id="SM00184">
    <property type="entry name" value="RING"/>
    <property type="match status" value="1"/>
</dbReference>
<dbReference type="Pfam" id="PF15227">
    <property type="entry name" value="zf-C3HC4_4"/>
    <property type="match status" value="1"/>
</dbReference>
<keyword evidence="7" id="KW-0436">Ligase</keyword>
<dbReference type="InterPro" id="IPR017907">
    <property type="entry name" value="Znf_RING_CS"/>
</dbReference>
<feature type="compositionally biased region" description="Low complexity" evidence="5">
    <location>
        <begin position="12"/>
        <end position="26"/>
    </location>
</feature>
<feature type="compositionally biased region" description="Basic and acidic residues" evidence="5">
    <location>
        <begin position="344"/>
        <end position="356"/>
    </location>
</feature>
<feature type="non-terminal residue" evidence="7">
    <location>
        <position position="365"/>
    </location>
</feature>
<dbReference type="EMBL" id="QNUK01000236">
    <property type="protein sequence ID" value="KAF5897405.1"/>
    <property type="molecule type" value="Genomic_DNA"/>
</dbReference>
<dbReference type="PROSITE" id="PS00518">
    <property type="entry name" value="ZF_RING_1"/>
    <property type="match status" value="1"/>
</dbReference>
<dbReference type="PANTHER" id="PTHR25465">
    <property type="entry name" value="B-BOX DOMAIN CONTAINING"/>
    <property type="match status" value="1"/>
</dbReference>
<reference evidence="7" key="1">
    <citation type="submission" date="2020-07" db="EMBL/GenBank/DDBJ databases">
        <title>Clarias magur genome sequencing, assembly and annotation.</title>
        <authorList>
            <person name="Kushwaha B."/>
            <person name="Kumar R."/>
            <person name="Das P."/>
            <person name="Joshi C.G."/>
            <person name="Kumar D."/>
            <person name="Nagpure N.S."/>
            <person name="Pandey M."/>
            <person name="Agarwal S."/>
            <person name="Srivastava S."/>
            <person name="Singh M."/>
            <person name="Sahoo L."/>
            <person name="Jayasankar P."/>
            <person name="Meher P.K."/>
            <person name="Koringa P.G."/>
            <person name="Iquebal M.A."/>
            <person name="Das S.P."/>
            <person name="Bit A."/>
            <person name="Patnaik S."/>
            <person name="Patel N."/>
            <person name="Shah T.M."/>
            <person name="Hinsu A."/>
            <person name="Jena J.K."/>
        </authorList>
    </citation>
    <scope>NUCLEOTIDE SEQUENCE</scope>
    <source>
        <strain evidence="7">CIFAMagur01</strain>
        <tissue evidence="7">Testis</tissue>
    </source>
</reference>
<evidence type="ECO:0000259" key="6">
    <source>
        <dbReference type="PROSITE" id="PS50089"/>
    </source>
</evidence>
<dbReference type="GO" id="GO:0008270">
    <property type="term" value="F:zinc ion binding"/>
    <property type="evidence" value="ECO:0007669"/>
    <property type="project" value="UniProtKB-KW"/>
</dbReference>
<dbReference type="InterPro" id="IPR051051">
    <property type="entry name" value="E3_ubiq-ligase_TRIM/RNF"/>
</dbReference>
<gene>
    <name evidence="7" type="ORF">DAT39_012888</name>
</gene>
<feature type="non-terminal residue" evidence="7">
    <location>
        <position position="1"/>
    </location>
</feature>
<evidence type="ECO:0000256" key="4">
    <source>
        <dbReference type="PROSITE-ProRule" id="PRU00175"/>
    </source>
</evidence>
<evidence type="ECO:0000256" key="1">
    <source>
        <dbReference type="ARBA" id="ARBA00022723"/>
    </source>
</evidence>
<evidence type="ECO:0000256" key="5">
    <source>
        <dbReference type="SAM" id="MobiDB-lite"/>
    </source>
</evidence>
<name>A0A8J4XD85_CLAMG</name>
<dbReference type="SUPFAM" id="SSF57850">
    <property type="entry name" value="RING/U-box"/>
    <property type="match status" value="1"/>
</dbReference>
<sequence>VFFRMSKLSPLSISSTESRGSENSSSTPRHKRDSDMSDESEDSRYLNVSEHPGKINHSPAASYISMKSDQLMNAPQKFRHEPEVTPTSCRDELSPCPTVASFHSMDPPIKFISSDPRLQTWVMMNEISPGPTPDKSDQTVVPSILFKYRDPHTCQMMREHLRCTECKDVLKDPVSIPCGHSFCKSCILFYWTRPNQLGNYSCPQCRKRFTTRPELNLNVTLANVVQTHQRAGFSPAVPAQSYAGPGDVTCDICTRSKIRAVKTCRTCSVSYCEAHVRKHYTVEALQKHVLLEPTKDLEQGGDNRLGKANTSDEVTVSKDLMSNLMKQMNQLQNHVNDMALELEDMQRSKTEDEPPRKRSRAQLQK</sequence>
<proteinExistence type="predicted"/>
<dbReference type="Gene3D" id="3.30.40.10">
    <property type="entry name" value="Zinc/RING finger domain, C3HC4 (zinc finger)"/>
    <property type="match status" value="1"/>
</dbReference>
<feature type="region of interest" description="Disordered" evidence="5">
    <location>
        <begin position="341"/>
        <end position="365"/>
    </location>
</feature>
<dbReference type="PROSITE" id="PS50089">
    <property type="entry name" value="ZF_RING_2"/>
    <property type="match status" value="1"/>
</dbReference>
<dbReference type="OrthoDB" id="6105938at2759"/>
<feature type="region of interest" description="Disordered" evidence="5">
    <location>
        <begin position="1"/>
        <end position="59"/>
    </location>
</feature>
<feature type="domain" description="RING-type" evidence="6">
    <location>
        <begin position="163"/>
        <end position="206"/>
    </location>
</feature>
<dbReference type="CDD" id="cd19802">
    <property type="entry name" value="Bbox1_TRIM8-like"/>
    <property type="match status" value="1"/>
</dbReference>
<organism evidence="7 8">
    <name type="scientific">Clarias magur</name>
    <name type="common">Asian catfish</name>
    <name type="synonym">Macropteronotus magur</name>
    <dbReference type="NCBI Taxonomy" id="1594786"/>
    <lineage>
        <taxon>Eukaryota</taxon>
        <taxon>Metazoa</taxon>
        <taxon>Chordata</taxon>
        <taxon>Craniata</taxon>
        <taxon>Vertebrata</taxon>
        <taxon>Euteleostomi</taxon>
        <taxon>Actinopterygii</taxon>
        <taxon>Neopterygii</taxon>
        <taxon>Teleostei</taxon>
        <taxon>Ostariophysi</taxon>
        <taxon>Siluriformes</taxon>
        <taxon>Clariidae</taxon>
        <taxon>Clarias</taxon>
    </lineage>
</organism>
<dbReference type="InterPro" id="IPR001841">
    <property type="entry name" value="Znf_RING"/>
</dbReference>
<evidence type="ECO:0000313" key="7">
    <source>
        <dbReference type="EMBL" id="KAF5897405.1"/>
    </source>
</evidence>
<dbReference type="PANTHER" id="PTHR25465:SF75">
    <property type="entry name" value="E3 UBIQUITIN_ISG15 LIGASE TRIM25-RELATED"/>
    <property type="match status" value="1"/>
</dbReference>
<comment type="caution">
    <text evidence="7">The sequence shown here is derived from an EMBL/GenBank/DDBJ whole genome shotgun (WGS) entry which is preliminary data.</text>
</comment>
<dbReference type="AlphaFoldDB" id="A0A8J4XD85"/>
<dbReference type="GO" id="GO:0016874">
    <property type="term" value="F:ligase activity"/>
    <property type="evidence" value="ECO:0007669"/>
    <property type="project" value="UniProtKB-KW"/>
</dbReference>
<dbReference type="InterPro" id="IPR013083">
    <property type="entry name" value="Znf_RING/FYVE/PHD"/>
</dbReference>
<evidence type="ECO:0000256" key="2">
    <source>
        <dbReference type="ARBA" id="ARBA00022771"/>
    </source>
</evidence>